<protein>
    <submittedName>
        <fullName evidence="1">Uncharacterized protein</fullName>
    </submittedName>
</protein>
<sequence length="148" mass="16164">MKWSLGLEQALTEKAASVAVVKILRADRLLGRVAVNALATAAIDEDASLASDAGKSDAQEEEHYLEPGRPQIEKCMWYHSVAQDWEEPLNATGRKITTKCRHSMLKDAQNDDADGAELASDGESTWSIEPILDGGYVSHRNAPRKEAC</sequence>
<reference evidence="1 2" key="1">
    <citation type="submission" date="2021-11" db="EMBL/GenBank/DDBJ databases">
        <title>Black yeast isolated from Biological Soil Crust.</title>
        <authorList>
            <person name="Kurbessoian T."/>
        </authorList>
    </citation>
    <scope>NUCLEOTIDE SEQUENCE [LARGE SCALE GENOMIC DNA]</scope>
    <source>
        <strain evidence="1 2">CCFEE 5522</strain>
    </source>
</reference>
<dbReference type="Proteomes" id="UP001324427">
    <property type="component" value="Unassembled WGS sequence"/>
</dbReference>
<proteinExistence type="predicted"/>
<accession>A0AAV9JJY5</accession>
<comment type="caution">
    <text evidence="1">The sequence shown here is derived from an EMBL/GenBank/DDBJ whole genome shotgun (WGS) entry which is preliminary data.</text>
</comment>
<evidence type="ECO:0000313" key="2">
    <source>
        <dbReference type="Proteomes" id="UP001324427"/>
    </source>
</evidence>
<evidence type="ECO:0000313" key="1">
    <source>
        <dbReference type="EMBL" id="KAK4545308.1"/>
    </source>
</evidence>
<keyword evidence="2" id="KW-1185">Reference proteome</keyword>
<dbReference type="EMBL" id="JAVFHQ010000020">
    <property type="protein sequence ID" value="KAK4545308.1"/>
    <property type="molecule type" value="Genomic_DNA"/>
</dbReference>
<gene>
    <name evidence="1" type="ORF">LTR36_003488</name>
</gene>
<name>A0AAV9JJY5_9PEZI</name>
<dbReference type="AlphaFoldDB" id="A0AAV9JJY5"/>
<organism evidence="1 2">
    <name type="scientific">Oleoguttula mirabilis</name>
    <dbReference type="NCBI Taxonomy" id="1507867"/>
    <lineage>
        <taxon>Eukaryota</taxon>
        <taxon>Fungi</taxon>
        <taxon>Dikarya</taxon>
        <taxon>Ascomycota</taxon>
        <taxon>Pezizomycotina</taxon>
        <taxon>Dothideomycetes</taxon>
        <taxon>Dothideomycetidae</taxon>
        <taxon>Mycosphaerellales</taxon>
        <taxon>Teratosphaeriaceae</taxon>
        <taxon>Oleoguttula</taxon>
    </lineage>
</organism>